<dbReference type="Proteomes" id="UP000252204">
    <property type="component" value="Unassembled WGS sequence"/>
</dbReference>
<reference evidence="2" key="1">
    <citation type="submission" date="2018-06" db="EMBL/GenBank/DDBJ databases">
        <title>Whole genome sequencing of four bacterial strains from South Shetland trench revealing bio-synthetic gene clusters.</title>
        <authorList>
            <person name="Abdel-Mageed W.M."/>
            <person name="Lehri B."/>
            <person name="Jarmusch S."/>
            <person name="Miranda K."/>
            <person name="Goodfellow M."/>
            <person name="Jaspars M."/>
            <person name="Karlyshev A.V."/>
        </authorList>
    </citation>
    <scope>NUCLEOTIDE SEQUENCE [LARGE SCALE GENOMIC DNA]</scope>
    <source>
        <strain evidence="2">SST4</strain>
    </source>
</reference>
<dbReference type="SUPFAM" id="SSF52540">
    <property type="entry name" value="P-loop containing nucleoside triphosphate hydrolases"/>
    <property type="match status" value="1"/>
</dbReference>
<gene>
    <name evidence="1" type="ORF">DQ400_16645</name>
</gene>
<dbReference type="AlphaFoldDB" id="A0A365TLC8"/>
<protein>
    <submittedName>
        <fullName evidence="1">Uncharacterized protein</fullName>
    </submittedName>
</protein>
<proteinExistence type="predicted"/>
<keyword evidence="2" id="KW-1185">Reference proteome</keyword>
<dbReference type="Gene3D" id="3.40.50.300">
    <property type="entry name" value="P-loop containing nucleotide triphosphate hydrolases"/>
    <property type="match status" value="1"/>
</dbReference>
<evidence type="ECO:0000313" key="1">
    <source>
        <dbReference type="EMBL" id="RBI65882.1"/>
    </source>
</evidence>
<comment type="caution">
    <text evidence="1">The sequence shown here is derived from an EMBL/GenBank/DDBJ whole genome shotgun (WGS) entry which is preliminary data.</text>
</comment>
<accession>A0A365TLC8</accession>
<evidence type="ECO:0000313" key="2">
    <source>
        <dbReference type="Proteomes" id="UP000252204"/>
    </source>
</evidence>
<dbReference type="EMBL" id="QNTU01000013">
    <property type="protein sequence ID" value="RBI65882.1"/>
    <property type="molecule type" value="Genomic_DNA"/>
</dbReference>
<dbReference type="RefSeq" id="WP_113270796.1">
    <property type="nucleotide sequence ID" value="NZ_QNTU01000013.1"/>
</dbReference>
<dbReference type="InterPro" id="IPR027417">
    <property type="entry name" value="P-loop_NTPase"/>
</dbReference>
<dbReference type="OrthoDB" id="6170967at2"/>
<name>A0A365TLC8_9GAMM</name>
<organism evidence="1 2">
    <name type="scientific">Vreelandella sulfidaeris</name>
    <dbReference type="NCBI Taxonomy" id="115553"/>
    <lineage>
        <taxon>Bacteria</taxon>
        <taxon>Pseudomonadati</taxon>
        <taxon>Pseudomonadota</taxon>
        <taxon>Gammaproteobacteria</taxon>
        <taxon>Oceanospirillales</taxon>
        <taxon>Halomonadaceae</taxon>
        <taxon>Vreelandella</taxon>
    </lineage>
</organism>
<sequence>MIKKKLIKVLNFAGLEVRWTNRKIPPFNNPRLKAGVIVELIGPSGVGKTTLFDKVKENLGQQWIFRNHLRRLNRLGAKGVDIGDPYYNFASMLMEQKTKGIMALNSPFLKKIQGVNFYTRELANSMVYLNEKVPNWLFSDDGIVHLFKNEIIEFEQKLLDDEEASDLLFKNKNLIHVDADEDYILDNLRKRHIHSQREGNDMLSWMDEDEVYNHARLTRLTNNKVKKIAKTHGASVFGINAADSIDENIIKLKNILDTIVECNSEK</sequence>